<dbReference type="GO" id="GO:0140662">
    <property type="term" value="F:ATP-dependent protein folding chaperone"/>
    <property type="evidence" value="ECO:0007669"/>
    <property type="project" value="InterPro"/>
</dbReference>
<evidence type="ECO:0000256" key="1">
    <source>
        <dbReference type="ARBA" id="ARBA00007381"/>
    </source>
</evidence>
<dbReference type="GO" id="GO:0005524">
    <property type="term" value="F:ATP binding"/>
    <property type="evidence" value="ECO:0007669"/>
    <property type="project" value="UniProtKB-KW"/>
</dbReference>
<protein>
    <submittedName>
        <fullName evidence="4">Heat shock 70 kDa protein mitochondrial</fullName>
    </submittedName>
</protein>
<evidence type="ECO:0000256" key="3">
    <source>
        <dbReference type="ARBA" id="ARBA00022840"/>
    </source>
</evidence>
<dbReference type="Proteomes" id="UP000653305">
    <property type="component" value="Unassembled WGS sequence"/>
</dbReference>
<organism evidence="4 5">
    <name type="scientific">Phtheirospermum japonicum</name>
    <dbReference type="NCBI Taxonomy" id="374723"/>
    <lineage>
        <taxon>Eukaryota</taxon>
        <taxon>Viridiplantae</taxon>
        <taxon>Streptophyta</taxon>
        <taxon>Embryophyta</taxon>
        <taxon>Tracheophyta</taxon>
        <taxon>Spermatophyta</taxon>
        <taxon>Magnoliopsida</taxon>
        <taxon>eudicotyledons</taxon>
        <taxon>Gunneridae</taxon>
        <taxon>Pentapetalae</taxon>
        <taxon>asterids</taxon>
        <taxon>lamiids</taxon>
        <taxon>Lamiales</taxon>
        <taxon>Orobanchaceae</taxon>
        <taxon>Orobanchaceae incertae sedis</taxon>
        <taxon>Phtheirospermum</taxon>
    </lineage>
</organism>
<gene>
    <name evidence="4" type="ORF">PHJA_002405900</name>
</gene>
<dbReference type="Pfam" id="PF00012">
    <property type="entry name" value="HSP70"/>
    <property type="match status" value="1"/>
</dbReference>
<evidence type="ECO:0000256" key="2">
    <source>
        <dbReference type="ARBA" id="ARBA00022741"/>
    </source>
</evidence>
<name>A0A830CYG7_9LAMI</name>
<evidence type="ECO:0000313" key="4">
    <source>
        <dbReference type="EMBL" id="GFQ02619.1"/>
    </source>
</evidence>
<dbReference type="EMBL" id="BMAC01000760">
    <property type="protein sequence ID" value="GFQ02619.1"/>
    <property type="molecule type" value="Genomic_DNA"/>
</dbReference>
<comment type="caution">
    <text evidence="4">The sequence shown here is derived from an EMBL/GenBank/DDBJ whole genome shotgun (WGS) entry which is preliminary data.</text>
</comment>
<keyword evidence="4" id="KW-0346">Stress response</keyword>
<accession>A0A830CYG7</accession>
<reference evidence="4" key="1">
    <citation type="submission" date="2020-07" db="EMBL/GenBank/DDBJ databases">
        <title>Ethylene signaling mediates host invasion by parasitic plants.</title>
        <authorList>
            <person name="Yoshida S."/>
        </authorList>
    </citation>
    <scope>NUCLEOTIDE SEQUENCE</scope>
    <source>
        <strain evidence="4">Okayama</strain>
    </source>
</reference>
<keyword evidence="2" id="KW-0547">Nucleotide-binding</keyword>
<keyword evidence="3" id="KW-0067">ATP-binding</keyword>
<keyword evidence="5" id="KW-1185">Reference proteome</keyword>
<comment type="similarity">
    <text evidence="1">Belongs to the heat shock protein 70 family.</text>
</comment>
<dbReference type="OrthoDB" id="3789372at2759"/>
<dbReference type="FunFam" id="3.30.420.40:FF:000545">
    <property type="entry name" value="Endoplasmic reticulum chaperone BiP"/>
    <property type="match status" value="1"/>
</dbReference>
<dbReference type="SUPFAM" id="SSF53067">
    <property type="entry name" value="Actin-like ATPase domain"/>
    <property type="match status" value="1"/>
</dbReference>
<dbReference type="Gene3D" id="3.30.420.40">
    <property type="match status" value="1"/>
</dbReference>
<evidence type="ECO:0000313" key="5">
    <source>
        <dbReference type="Proteomes" id="UP000653305"/>
    </source>
</evidence>
<dbReference type="PANTHER" id="PTHR19375">
    <property type="entry name" value="HEAT SHOCK PROTEIN 70KDA"/>
    <property type="match status" value="1"/>
</dbReference>
<sequence length="57" mass="6049">MKETVEAYLGKSVSKTTVTVPAYFGDAQRQATKDAGRIAGLDVLRIINKHIAAAICG</sequence>
<proteinExistence type="inferred from homology"/>
<dbReference type="InterPro" id="IPR043129">
    <property type="entry name" value="ATPase_NBD"/>
</dbReference>
<dbReference type="InterPro" id="IPR013126">
    <property type="entry name" value="Hsp_70_fam"/>
</dbReference>
<dbReference type="AlphaFoldDB" id="A0A830CYG7"/>